<dbReference type="Gene3D" id="1.10.10.60">
    <property type="entry name" value="Homeodomain-like"/>
    <property type="match status" value="2"/>
</dbReference>
<evidence type="ECO:0000256" key="2">
    <source>
        <dbReference type="ARBA" id="ARBA00023125"/>
    </source>
</evidence>
<dbReference type="PROSITE" id="PS01124">
    <property type="entry name" value="HTH_ARAC_FAMILY_2"/>
    <property type="match status" value="1"/>
</dbReference>
<dbReference type="AlphaFoldDB" id="A0AAI8DJH7"/>
<dbReference type="Proteomes" id="UP000197058">
    <property type="component" value="Chromosome"/>
</dbReference>
<accession>A0AAI8DJH7</accession>
<dbReference type="GO" id="GO:0043565">
    <property type="term" value="F:sequence-specific DNA binding"/>
    <property type="evidence" value="ECO:0007669"/>
    <property type="project" value="InterPro"/>
</dbReference>
<dbReference type="Pfam" id="PF12833">
    <property type="entry name" value="HTH_18"/>
    <property type="match status" value="1"/>
</dbReference>
<dbReference type="PANTHER" id="PTHR47504:SF5">
    <property type="entry name" value="RIGHT ORIGIN-BINDING PROTEIN"/>
    <property type="match status" value="1"/>
</dbReference>
<evidence type="ECO:0000256" key="3">
    <source>
        <dbReference type="ARBA" id="ARBA00023163"/>
    </source>
</evidence>
<proteinExistence type="predicted"/>
<protein>
    <submittedName>
        <fullName evidence="5">AraC family transcriptional regulator</fullName>
    </submittedName>
</protein>
<dbReference type="Pfam" id="PF06445">
    <property type="entry name" value="GyrI-like"/>
    <property type="match status" value="1"/>
</dbReference>
<dbReference type="KEGG" id="sscu:CEP64_11165"/>
<dbReference type="InterPro" id="IPR011256">
    <property type="entry name" value="Reg_factor_effector_dom_sf"/>
</dbReference>
<dbReference type="PANTHER" id="PTHR47504">
    <property type="entry name" value="RIGHT ORIGIN-BINDING PROTEIN"/>
    <property type="match status" value="1"/>
</dbReference>
<dbReference type="RefSeq" id="WP_058590836.1">
    <property type="nucleotide sequence ID" value="NZ_CP022046.2"/>
</dbReference>
<dbReference type="InterPro" id="IPR018060">
    <property type="entry name" value="HTH_AraC"/>
</dbReference>
<sequence>MIDDLNKALDYIEDNLTNDLSIENIAKYVGISDYHFRKIFQAISGMPLSEYIKKRKLSSANVDLKNGESVTEVSFKYGYHSVDGFSRAFKNWTGSLPSNAIHLASIKSFPKLTFTLSIRGGIDMEYRIENKPAIKFVGVSTKIPMQFEGVNQSIVELANSISNEQKSYMHTLNNIEPKEVLNISYDADAYFEKEEGYLTHMIGVITDKVEINRELLDVFEVEAHTWAVFPNEGHFPTTMQNTMASIYAEWLPSSGYELEDVPNFSFTKMNSQEETAYSEIWIAVRSIEKV</sequence>
<dbReference type="SMART" id="SM00871">
    <property type="entry name" value="AraC_E_bind"/>
    <property type="match status" value="1"/>
</dbReference>
<keyword evidence="1" id="KW-0805">Transcription regulation</keyword>
<dbReference type="InterPro" id="IPR010499">
    <property type="entry name" value="AraC_E-bd"/>
</dbReference>
<gene>
    <name evidence="5" type="ORF">CEP64_11165</name>
</gene>
<reference evidence="6" key="1">
    <citation type="submission" date="2017-06" db="EMBL/GenBank/DDBJ databases">
        <title>FDA dAtabase for Regulatory Grade micrObial Sequences (FDA-ARGOS): Supporting development and validation of Infectious Disease Dx tests.</title>
        <authorList>
            <person name="Goldberg B."/>
            <person name="Campos J."/>
            <person name="Tallon L."/>
            <person name="Sadzewicz L."/>
            <person name="Sengamalay N."/>
            <person name="Ott S."/>
            <person name="Godinez A."/>
            <person name="Nagaraj S."/>
            <person name="Vavikolanu K."/>
            <person name="Nadendla S."/>
            <person name="George J."/>
            <person name="Geyer C."/>
            <person name="Sichtig H."/>
        </authorList>
    </citation>
    <scope>NUCLEOTIDE SEQUENCE [LARGE SCALE GENOMIC DNA]</scope>
    <source>
        <strain evidence="6">FDAARGOS_285</strain>
    </source>
</reference>
<dbReference type="GO" id="GO:0003700">
    <property type="term" value="F:DNA-binding transcription factor activity"/>
    <property type="evidence" value="ECO:0007669"/>
    <property type="project" value="InterPro"/>
</dbReference>
<dbReference type="Gene3D" id="3.20.80.10">
    <property type="entry name" value="Regulatory factor, effector binding domain"/>
    <property type="match status" value="1"/>
</dbReference>
<evidence type="ECO:0000313" key="6">
    <source>
        <dbReference type="Proteomes" id="UP000197058"/>
    </source>
</evidence>
<evidence type="ECO:0000313" key="5">
    <source>
        <dbReference type="EMBL" id="ASE35137.1"/>
    </source>
</evidence>
<dbReference type="EMBL" id="CP022046">
    <property type="protein sequence ID" value="ASE35137.1"/>
    <property type="molecule type" value="Genomic_DNA"/>
</dbReference>
<dbReference type="SMART" id="SM00342">
    <property type="entry name" value="HTH_ARAC"/>
    <property type="match status" value="1"/>
</dbReference>
<keyword evidence="2" id="KW-0238">DNA-binding</keyword>
<dbReference type="InterPro" id="IPR050959">
    <property type="entry name" value="MarA-like"/>
</dbReference>
<evidence type="ECO:0000256" key="1">
    <source>
        <dbReference type="ARBA" id="ARBA00023015"/>
    </source>
</evidence>
<keyword evidence="3" id="KW-0804">Transcription</keyword>
<evidence type="ECO:0000259" key="4">
    <source>
        <dbReference type="PROSITE" id="PS01124"/>
    </source>
</evidence>
<dbReference type="InterPro" id="IPR009057">
    <property type="entry name" value="Homeodomain-like_sf"/>
</dbReference>
<organism evidence="5 6">
    <name type="scientific">Mammaliicoccus sciuri</name>
    <name type="common">Staphylococcus sciuri</name>
    <dbReference type="NCBI Taxonomy" id="1296"/>
    <lineage>
        <taxon>Bacteria</taxon>
        <taxon>Bacillati</taxon>
        <taxon>Bacillota</taxon>
        <taxon>Bacilli</taxon>
        <taxon>Bacillales</taxon>
        <taxon>Staphylococcaceae</taxon>
        <taxon>Mammaliicoccus</taxon>
    </lineage>
</organism>
<dbReference type="InterPro" id="IPR029442">
    <property type="entry name" value="GyrI-like"/>
</dbReference>
<dbReference type="SUPFAM" id="SSF46689">
    <property type="entry name" value="Homeodomain-like"/>
    <property type="match status" value="2"/>
</dbReference>
<feature type="domain" description="HTH araC/xylS-type" evidence="4">
    <location>
        <begin position="6"/>
        <end position="103"/>
    </location>
</feature>
<name>A0AAI8DJH7_MAMSC</name>
<dbReference type="SUPFAM" id="SSF55136">
    <property type="entry name" value="Probable bacterial effector-binding domain"/>
    <property type="match status" value="1"/>
</dbReference>